<sequence length="269" mass="29105">MQRFFGRVDSAGRTRDFALMAAYDFTAPRLFVETDLGSGARLPLDRAQANYLLTVLRRKPEDMILVFNGRDGEWRARLDPTGRKSADLVLEERTRTQPKSSDLHYLFAPLKSARLDYLAQKAVEMGAGTIRPVFTRYTQGERINAERLRANAIEAAEQCGILAIPDLPEAVRLPAALADLAPERLLVFCDEDAPVSDPIAALRGAADPAAPPPLAVLVGPEGGFALDERALIAARPNTVALSLGPRILRADTAAVAVLALVQAVLGDAR</sequence>
<dbReference type="Gene3D" id="2.40.240.20">
    <property type="entry name" value="Hypothetical PUA domain-like, domain 1"/>
    <property type="match status" value="1"/>
</dbReference>
<reference evidence="15 17" key="3">
    <citation type="submission" date="2019-07" db="EMBL/GenBank/DDBJ databases">
        <title>Whole genome shotgun sequence of Methylobacterium oxalidis NBRC 107715.</title>
        <authorList>
            <person name="Hosoyama A."/>
            <person name="Uohara A."/>
            <person name="Ohji S."/>
            <person name="Ichikawa N."/>
        </authorList>
    </citation>
    <scope>NUCLEOTIDE SEQUENCE [LARGE SCALE GENOMIC DNA]</scope>
    <source>
        <strain evidence="15 17">NBRC 107715</strain>
    </source>
</reference>
<reference evidence="16" key="1">
    <citation type="journal article" date="2014" name="Int. J. Syst. Evol. Microbiol.">
        <title>Complete genome of a new Firmicutes species belonging to the dominant human colonic microbiota ('Ruminococcus bicirculans') reveals two chromosomes and a selective capacity to utilize plant glucans.</title>
        <authorList>
            <consortium name="NISC Comparative Sequencing Program"/>
            <person name="Wegmann U."/>
            <person name="Louis P."/>
            <person name="Goesmann A."/>
            <person name="Henrissat B."/>
            <person name="Duncan S.H."/>
            <person name="Flint H.J."/>
        </authorList>
    </citation>
    <scope>NUCLEOTIDE SEQUENCE</scope>
    <source>
        <strain evidence="16">NBRC 107715</strain>
    </source>
</reference>
<dbReference type="NCBIfam" id="TIGR00046">
    <property type="entry name" value="RsmE family RNA methyltransferase"/>
    <property type="match status" value="1"/>
</dbReference>
<dbReference type="Proteomes" id="UP001156856">
    <property type="component" value="Unassembled WGS sequence"/>
</dbReference>
<dbReference type="Proteomes" id="UP000321960">
    <property type="component" value="Unassembled WGS sequence"/>
</dbReference>
<dbReference type="Pfam" id="PF20260">
    <property type="entry name" value="PUA_4"/>
    <property type="match status" value="1"/>
</dbReference>
<keyword evidence="18" id="KW-1185">Reference proteome</keyword>
<evidence type="ECO:0000259" key="14">
    <source>
        <dbReference type="Pfam" id="PF20260"/>
    </source>
</evidence>
<feature type="domain" description="Ribosomal RNA small subunit methyltransferase E methyltransferase" evidence="13">
    <location>
        <begin position="99"/>
        <end position="262"/>
    </location>
</feature>
<dbReference type="InterPro" id="IPR029028">
    <property type="entry name" value="Alpha/beta_knot_MTases"/>
</dbReference>
<comment type="caution">
    <text evidence="15">The sequence shown here is derived from an EMBL/GenBank/DDBJ whole genome shotgun (WGS) entry which is preliminary data.</text>
</comment>
<dbReference type="InterPro" id="IPR006700">
    <property type="entry name" value="RsmE"/>
</dbReference>
<gene>
    <name evidence="16" type="ORF">GCM10007888_62270</name>
    <name evidence="15" type="ORF">MOX02_05010</name>
</gene>
<name>A0A512IXS4_9HYPH</name>
<dbReference type="PANTHER" id="PTHR30027">
    <property type="entry name" value="RIBOSOMAL RNA SMALL SUBUNIT METHYLTRANSFERASE E"/>
    <property type="match status" value="1"/>
</dbReference>
<evidence type="ECO:0000256" key="3">
    <source>
        <dbReference type="ARBA" id="ARBA00012328"/>
    </source>
</evidence>
<keyword evidence="5 12" id="KW-0963">Cytoplasm</keyword>
<dbReference type="GO" id="GO:0005737">
    <property type="term" value="C:cytoplasm"/>
    <property type="evidence" value="ECO:0007669"/>
    <property type="project" value="UniProtKB-SubCell"/>
</dbReference>
<dbReference type="PANTHER" id="PTHR30027:SF3">
    <property type="entry name" value="16S RRNA (URACIL(1498)-N(3))-METHYLTRANSFERASE"/>
    <property type="match status" value="1"/>
</dbReference>
<evidence type="ECO:0000313" key="16">
    <source>
        <dbReference type="EMBL" id="GLS67842.1"/>
    </source>
</evidence>
<evidence type="ECO:0000256" key="11">
    <source>
        <dbReference type="ARBA" id="ARBA00047944"/>
    </source>
</evidence>
<dbReference type="InterPro" id="IPR046887">
    <property type="entry name" value="RsmE_PUA-like"/>
</dbReference>
<dbReference type="Pfam" id="PF04452">
    <property type="entry name" value="Methyltrans_RNA"/>
    <property type="match status" value="1"/>
</dbReference>
<dbReference type="AlphaFoldDB" id="A0A512IXS4"/>
<dbReference type="CDD" id="cd18084">
    <property type="entry name" value="RsmE-like"/>
    <property type="match status" value="1"/>
</dbReference>
<proteinExistence type="inferred from homology"/>
<reference evidence="18" key="2">
    <citation type="journal article" date="2019" name="Int. J. Syst. Evol. Microbiol.">
        <title>The Global Catalogue of Microorganisms (GCM) 10K type strain sequencing project: providing services to taxonomists for standard genome sequencing and annotation.</title>
        <authorList>
            <consortium name="The Broad Institute Genomics Platform"/>
            <consortium name="The Broad Institute Genome Sequencing Center for Infectious Disease"/>
            <person name="Wu L."/>
            <person name="Ma J."/>
        </authorList>
    </citation>
    <scope>NUCLEOTIDE SEQUENCE [LARGE SCALE GENOMIC DNA]</scope>
    <source>
        <strain evidence="18">NBRC 107715</strain>
    </source>
</reference>
<evidence type="ECO:0000256" key="10">
    <source>
        <dbReference type="ARBA" id="ARBA00025699"/>
    </source>
</evidence>
<dbReference type="InterPro" id="IPR029026">
    <property type="entry name" value="tRNA_m1G_MTases_N"/>
</dbReference>
<evidence type="ECO:0000256" key="9">
    <source>
        <dbReference type="ARBA" id="ARBA00022691"/>
    </source>
</evidence>
<evidence type="ECO:0000256" key="4">
    <source>
        <dbReference type="ARBA" id="ARBA00013673"/>
    </source>
</evidence>
<evidence type="ECO:0000256" key="6">
    <source>
        <dbReference type="ARBA" id="ARBA00022552"/>
    </source>
</evidence>
<dbReference type="SUPFAM" id="SSF88697">
    <property type="entry name" value="PUA domain-like"/>
    <property type="match status" value="1"/>
</dbReference>
<comment type="similarity">
    <text evidence="2 12">Belongs to the RNA methyltransferase RsmE family.</text>
</comment>
<dbReference type="Gene3D" id="3.40.1280.10">
    <property type="match status" value="1"/>
</dbReference>
<evidence type="ECO:0000259" key="13">
    <source>
        <dbReference type="Pfam" id="PF04452"/>
    </source>
</evidence>
<evidence type="ECO:0000256" key="12">
    <source>
        <dbReference type="PIRNR" id="PIRNR015601"/>
    </source>
</evidence>
<reference evidence="16" key="4">
    <citation type="submission" date="2023-01" db="EMBL/GenBank/DDBJ databases">
        <title>Draft genome sequence of Methylobacterium oxalidis strain NBRC 107715.</title>
        <authorList>
            <person name="Sun Q."/>
            <person name="Mori K."/>
        </authorList>
    </citation>
    <scope>NUCLEOTIDE SEQUENCE</scope>
    <source>
        <strain evidence="16">NBRC 107715</strain>
    </source>
</reference>
<evidence type="ECO:0000313" key="17">
    <source>
        <dbReference type="Proteomes" id="UP000321960"/>
    </source>
</evidence>
<keyword evidence="6 12" id="KW-0698">rRNA processing</keyword>
<comment type="function">
    <text evidence="10 12">Specifically methylates the N3 position of the uracil ring of uridine 1498 (m3U1498) in 16S rRNA. Acts on the fully assembled 30S ribosomal subunit.</text>
</comment>
<dbReference type="PIRSF" id="PIRSF015601">
    <property type="entry name" value="MTase_slr0722"/>
    <property type="match status" value="1"/>
</dbReference>
<dbReference type="GO" id="GO:0070042">
    <property type="term" value="F:rRNA (uridine-N3-)-methyltransferase activity"/>
    <property type="evidence" value="ECO:0007669"/>
    <property type="project" value="TreeGrafter"/>
</dbReference>
<accession>A0A512IXS4</accession>
<evidence type="ECO:0000313" key="18">
    <source>
        <dbReference type="Proteomes" id="UP001156856"/>
    </source>
</evidence>
<evidence type="ECO:0000313" key="15">
    <source>
        <dbReference type="EMBL" id="GEP02463.1"/>
    </source>
</evidence>
<dbReference type="InterPro" id="IPR015947">
    <property type="entry name" value="PUA-like_sf"/>
</dbReference>
<dbReference type="SUPFAM" id="SSF75217">
    <property type="entry name" value="alpha/beta knot"/>
    <property type="match status" value="1"/>
</dbReference>
<organism evidence="15 17">
    <name type="scientific">Methylobacterium oxalidis</name>
    <dbReference type="NCBI Taxonomy" id="944322"/>
    <lineage>
        <taxon>Bacteria</taxon>
        <taxon>Pseudomonadati</taxon>
        <taxon>Pseudomonadota</taxon>
        <taxon>Alphaproteobacteria</taxon>
        <taxon>Hyphomicrobiales</taxon>
        <taxon>Methylobacteriaceae</taxon>
        <taxon>Methylobacterium</taxon>
    </lineage>
</organism>
<dbReference type="InterPro" id="IPR046886">
    <property type="entry name" value="RsmE_MTase_dom"/>
</dbReference>
<dbReference type="EC" id="2.1.1.193" evidence="3 12"/>
<dbReference type="EMBL" id="BSPK01000117">
    <property type="protein sequence ID" value="GLS67842.1"/>
    <property type="molecule type" value="Genomic_DNA"/>
</dbReference>
<evidence type="ECO:0000256" key="7">
    <source>
        <dbReference type="ARBA" id="ARBA00022603"/>
    </source>
</evidence>
<feature type="domain" description="Ribosomal RNA small subunit methyltransferase E PUA-like" evidence="14">
    <location>
        <begin position="44"/>
        <end position="90"/>
    </location>
</feature>
<protein>
    <recommendedName>
        <fullName evidence="4 12">Ribosomal RNA small subunit methyltransferase E</fullName>
        <ecNumber evidence="3 12">2.1.1.193</ecNumber>
    </recommendedName>
</protein>
<evidence type="ECO:0000256" key="8">
    <source>
        <dbReference type="ARBA" id="ARBA00022679"/>
    </source>
</evidence>
<dbReference type="GO" id="GO:0070475">
    <property type="term" value="P:rRNA base methylation"/>
    <property type="evidence" value="ECO:0007669"/>
    <property type="project" value="TreeGrafter"/>
</dbReference>
<dbReference type="EMBL" id="BJZU01000004">
    <property type="protein sequence ID" value="GEP02463.1"/>
    <property type="molecule type" value="Genomic_DNA"/>
</dbReference>
<evidence type="ECO:0000256" key="2">
    <source>
        <dbReference type="ARBA" id="ARBA00005528"/>
    </source>
</evidence>
<evidence type="ECO:0000256" key="1">
    <source>
        <dbReference type="ARBA" id="ARBA00004496"/>
    </source>
</evidence>
<evidence type="ECO:0000256" key="5">
    <source>
        <dbReference type="ARBA" id="ARBA00022490"/>
    </source>
</evidence>
<keyword evidence="8 12" id="KW-0808">Transferase</keyword>
<keyword evidence="9 12" id="KW-0949">S-adenosyl-L-methionine</keyword>
<keyword evidence="7 12" id="KW-0489">Methyltransferase</keyword>
<dbReference type="NCBIfam" id="NF008696">
    <property type="entry name" value="PRK11713.3-5"/>
    <property type="match status" value="1"/>
</dbReference>
<comment type="subcellular location">
    <subcellularLocation>
        <location evidence="1 12">Cytoplasm</location>
    </subcellularLocation>
</comment>
<comment type="catalytic activity">
    <reaction evidence="11 12">
        <text>uridine(1498) in 16S rRNA + S-adenosyl-L-methionine = N(3)-methyluridine(1498) in 16S rRNA + S-adenosyl-L-homocysteine + H(+)</text>
        <dbReference type="Rhea" id="RHEA:42920"/>
        <dbReference type="Rhea" id="RHEA-COMP:10283"/>
        <dbReference type="Rhea" id="RHEA-COMP:10284"/>
        <dbReference type="ChEBI" id="CHEBI:15378"/>
        <dbReference type="ChEBI" id="CHEBI:57856"/>
        <dbReference type="ChEBI" id="CHEBI:59789"/>
        <dbReference type="ChEBI" id="CHEBI:65315"/>
        <dbReference type="ChEBI" id="CHEBI:74502"/>
        <dbReference type="EC" id="2.1.1.193"/>
    </reaction>
</comment>